<keyword evidence="3" id="KW-1185">Reference proteome</keyword>
<dbReference type="EMBL" id="KN837117">
    <property type="protein sequence ID" value="KIJ44495.1"/>
    <property type="molecule type" value="Genomic_DNA"/>
</dbReference>
<protein>
    <submittedName>
        <fullName evidence="2">Uncharacterized protein</fullName>
    </submittedName>
</protein>
<feature type="region of interest" description="Disordered" evidence="1">
    <location>
        <begin position="35"/>
        <end position="72"/>
    </location>
</feature>
<name>A0A0C9VZH6_SPHS4</name>
<gene>
    <name evidence="2" type="ORF">M422DRAFT_47262</name>
</gene>
<organism evidence="2 3">
    <name type="scientific">Sphaerobolus stellatus (strain SS14)</name>
    <dbReference type="NCBI Taxonomy" id="990650"/>
    <lineage>
        <taxon>Eukaryota</taxon>
        <taxon>Fungi</taxon>
        <taxon>Dikarya</taxon>
        <taxon>Basidiomycota</taxon>
        <taxon>Agaricomycotina</taxon>
        <taxon>Agaricomycetes</taxon>
        <taxon>Phallomycetidae</taxon>
        <taxon>Geastrales</taxon>
        <taxon>Sphaerobolaceae</taxon>
        <taxon>Sphaerobolus</taxon>
    </lineage>
</organism>
<evidence type="ECO:0000313" key="2">
    <source>
        <dbReference type="EMBL" id="KIJ44495.1"/>
    </source>
</evidence>
<dbReference type="AlphaFoldDB" id="A0A0C9VZH6"/>
<evidence type="ECO:0000313" key="3">
    <source>
        <dbReference type="Proteomes" id="UP000054279"/>
    </source>
</evidence>
<proteinExistence type="predicted"/>
<dbReference type="Proteomes" id="UP000054279">
    <property type="component" value="Unassembled WGS sequence"/>
</dbReference>
<reference evidence="2 3" key="1">
    <citation type="submission" date="2014-06" db="EMBL/GenBank/DDBJ databases">
        <title>Evolutionary Origins and Diversification of the Mycorrhizal Mutualists.</title>
        <authorList>
            <consortium name="DOE Joint Genome Institute"/>
            <consortium name="Mycorrhizal Genomics Consortium"/>
            <person name="Kohler A."/>
            <person name="Kuo A."/>
            <person name="Nagy L.G."/>
            <person name="Floudas D."/>
            <person name="Copeland A."/>
            <person name="Barry K.W."/>
            <person name="Cichocki N."/>
            <person name="Veneault-Fourrey C."/>
            <person name="LaButti K."/>
            <person name="Lindquist E.A."/>
            <person name="Lipzen A."/>
            <person name="Lundell T."/>
            <person name="Morin E."/>
            <person name="Murat C."/>
            <person name="Riley R."/>
            <person name="Ohm R."/>
            <person name="Sun H."/>
            <person name="Tunlid A."/>
            <person name="Henrissat B."/>
            <person name="Grigoriev I.V."/>
            <person name="Hibbett D.S."/>
            <person name="Martin F."/>
        </authorList>
    </citation>
    <scope>NUCLEOTIDE SEQUENCE [LARGE SCALE GENOMIC DNA]</scope>
    <source>
        <strain evidence="2 3">SS14</strain>
    </source>
</reference>
<sequence>MNFLMTRRWSCFAHFVGIPERDIFKARKGARTKGTRPFNLGGCPSTFPPIDDPSGKENESSLPFYGGSDDIEAPPDIDNDIGSLLPAVDRDPSRSSSDEFNEIFHQNPYFNPCMNFGVSESDRLFSDID</sequence>
<evidence type="ECO:0000256" key="1">
    <source>
        <dbReference type="SAM" id="MobiDB-lite"/>
    </source>
</evidence>
<accession>A0A0C9VZH6</accession>
<dbReference type="HOGENOM" id="CLU_1950188_0_0_1"/>